<comment type="caution">
    <text evidence="2">The sequence shown here is derived from an EMBL/GenBank/DDBJ whole genome shotgun (WGS) entry which is preliminary data.</text>
</comment>
<protein>
    <recommendedName>
        <fullName evidence="1">NAD-dependent epimerase/dehydratase domain-containing protein</fullName>
    </recommendedName>
</protein>
<gene>
    <name evidence="2" type="ORF">Ari01nite_13470</name>
</gene>
<dbReference type="InterPro" id="IPR001509">
    <property type="entry name" value="Epimerase_deHydtase"/>
</dbReference>
<feature type="domain" description="NAD-dependent epimerase/dehydratase" evidence="1">
    <location>
        <begin position="89"/>
        <end position="205"/>
    </location>
</feature>
<accession>A0A919JV37</accession>
<evidence type="ECO:0000259" key="1">
    <source>
        <dbReference type="Pfam" id="PF01370"/>
    </source>
</evidence>
<evidence type="ECO:0000313" key="2">
    <source>
        <dbReference type="EMBL" id="GIE93882.1"/>
    </source>
</evidence>
<dbReference type="Pfam" id="PF01370">
    <property type="entry name" value="Epimerase"/>
    <property type="match status" value="1"/>
</dbReference>
<evidence type="ECO:0000313" key="3">
    <source>
        <dbReference type="Proteomes" id="UP000636960"/>
    </source>
</evidence>
<dbReference type="AlphaFoldDB" id="A0A919JV37"/>
<sequence length="271" mass="29194">MYVVGAQGYLGSRVMASALGAGVEATAVSRSGDTRHGISSISWSQLLKDLSAKPGRRTEVIWILDGAKHNELDRLSDLLGVAGEAIYITAVSSCTVYGDQQGRSCDETTPRSLMTDNAQLKAACEDALEASSVSYSALRLGALYGVDDRGVRQDRIEKWVTEAAREGSVTVPEPTHWRGWLHREQGARALLRAASRRIEGVFNVASSNYRFGDAAAFAATHFDAAVASDGKDDPMDYRIDSTKAERACLLDQLGGEALPDAVTSFAEQYKL</sequence>
<organism evidence="2 3">
    <name type="scientific">Paractinoplanes rishiriensis</name>
    <dbReference type="NCBI Taxonomy" id="1050105"/>
    <lineage>
        <taxon>Bacteria</taxon>
        <taxon>Bacillati</taxon>
        <taxon>Actinomycetota</taxon>
        <taxon>Actinomycetes</taxon>
        <taxon>Micromonosporales</taxon>
        <taxon>Micromonosporaceae</taxon>
        <taxon>Paractinoplanes</taxon>
    </lineage>
</organism>
<dbReference type="EMBL" id="BOMV01000007">
    <property type="protein sequence ID" value="GIE93882.1"/>
    <property type="molecule type" value="Genomic_DNA"/>
</dbReference>
<keyword evidence="3" id="KW-1185">Reference proteome</keyword>
<proteinExistence type="predicted"/>
<dbReference type="RefSeq" id="WP_203780164.1">
    <property type="nucleotide sequence ID" value="NZ_BOMV01000007.1"/>
</dbReference>
<name>A0A919JV37_9ACTN</name>
<dbReference type="SUPFAM" id="SSF51735">
    <property type="entry name" value="NAD(P)-binding Rossmann-fold domains"/>
    <property type="match status" value="1"/>
</dbReference>
<reference evidence="2" key="1">
    <citation type="submission" date="2021-01" db="EMBL/GenBank/DDBJ databases">
        <title>Whole genome shotgun sequence of Actinoplanes rishiriensis NBRC 108556.</title>
        <authorList>
            <person name="Komaki H."/>
            <person name="Tamura T."/>
        </authorList>
    </citation>
    <scope>NUCLEOTIDE SEQUENCE</scope>
    <source>
        <strain evidence="2">NBRC 108556</strain>
    </source>
</reference>
<dbReference type="InterPro" id="IPR036291">
    <property type="entry name" value="NAD(P)-bd_dom_sf"/>
</dbReference>
<dbReference type="Proteomes" id="UP000636960">
    <property type="component" value="Unassembled WGS sequence"/>
</dbReference>
<dbReference type="Gene3D" id="3.40.50.720">
    <property type="entry name" value="NAD(P)-binding Rossmann-like Domain"/>
    <property type="match status" value="1"/>
</dbReference>